<proteinExistence type="predicted"/>
<organism evidence="1 2">
    <name type="scientific">Fodinicola feengrottensis</name>
    <dbReference type="NCBI Taxonomy" id="435914"/>
    <lineage>
        <taxon>Bacteria</taxon>
        <taxon>Bacillati</taxon>
        <taxon>Actinomycetota</taxon>
        <taxon>Actinomycetes</taxon>
        <taxon>Mycobacteriales</taxon>
        <taxon>Fodinicola</taxon>
    </lineage>
</organism>
<dbReference type="PANTHER" id="PTHR30528">
    <property type="entry name" value="CYTOPLASMIC PROTEIN"/>
    <property type="match status" value="1"/>
</dbReference>
<evidence type="ECO:0000313" key="1">
    <source>
        <dbReference type="EMBL" id="GAA1681297.1"/>
    </source>
</evidence>
<evidence type="ECO:0000313" key="2">
    <source>
        <dbReference type="Proteomes" id="UP001500618"/>
    </source>
</evidence>
<comment type="caution">
    <text evidence="1">The sequence shown here is derived from an EMBL/GenBank/DDBJ whole genome shotgun (WGS) entry which is preliminary data.</text>
</comment>
<reference evidence="1 2" key="1">
    <citation type="journal article" date="2019" name="Int. J. Syst. Evol. Microbiol.">
        <title>The Global Catalogue of Microorganisms (GCM) 10K type strain sequencing project: providing services to taxonomists for standard genome sequencing and annotation.</title>
        <authorList>
            <consortium name="The Broad Institute Genomics Platform"/>
            <consortium name="The Broad Institute Genome Sequencing Center for Infectious Disease"/>
            <person name="Wu L."/>
            <person name="Ma J."/>
        </authorList>
    </citation>
    <scope>NUCLEOTIDE SEQUENCE [LARGE SCALE GENOMIC DNA]</scope>
    <source>
        <strain evidence="1 2">JCM 14718</strain>
    </source>
</reference>
<dbReference type="InterPro" id="IPR009351">
    <property type="entry name" value="AlkZ-like"/>
</dbReference>
<dbReference type="Pfam" id="PF06224">
    <property type="entry name" value="AlkZ-like"/>
    <property type="match status" value="1"/>
</dbReference>
<dbReference type="RefSeq" id="WP_344311166.1">
    <property type="nucleotide sequence ID" value="NZ_BAAANY010000010.1"/>
</dbReference>
<protein>
    <submittedName>
        <fullName evidence="1">Winged helix-turn-helix domain-containing protein</fullName>
    </submittedName>
</protein>
<name>A0ABN2H3D2_9ACTN</name>
<keyword evidence="2" id="KW-1185">Reference proteome</keyword>
<dbReference type="EMBL" id="BAAANY010000010">
    <property type="protein sequence ID" value="GAA1681297.1"/>
    <property type="molecule type" value="Genomic_DNA"/>
</dbReference>
<accession>A0ABN2H3D2</accession>
<sequence>MSAGQARRVALAAQGFTDPRPKGAADLRGLRRVFGRIGLIQIDSVNVLVRSHYLPLFSRLGVYKPELLERAAYGRQRELFEYWGHVASLLPVTTQPLLRWRMERAAVDSWGMIRRLQEERPGFIEEVRKMVAELGPVSAGDIAEPRQQKAGPWWDWDDTKSAMEWLFYTGEITCSTRRGFERVYDLTERALPPEVVATPTPEPAQAHRGLIKIAAHALGVATEPELRDYFRQSPADSKRAVAELVEAGELTEVSVQGWSAPAYLDPAAKIPRKVDATALLSPFDSLVFERKRTERIFGFRYRLEIYVPAPKRVYGYYVLPFLRGESLVARVDLKADRQGSLLRVPAVHSEIGHDLGGICEDLAGELLRLADWLGLSGVAPPVAGDLAKPLKAALNKQK</sequence>
<dbReference type="Proteomes" id="UP001500618">
    <property type="component" value="Unassembled WGS sequence"/>
</dbReference>
<gene>
    <name evidence="1" type="ORF">GCM10009765_32980</name>
</gene>
<dbReference type="PANTHER" id="PTHR30528:SF0">
    <property type="entry name" value="CYTOPLASMIC PROTEIN"/>
    <property type="match status" value="1"/>
</dbReference>